<dbReference type="Gene3D" id="1.10.340.30">
    <property type="entry name" value="Hypothetical protein, domain 2"/>
    <property type="match status" value="1"/>
</dbReference>
<accession>A0A8H4TZC8</accession>
<organism evidence="3 4">
    <name type="scientific">Fusarium sarcochroum</name>
    <dbReference type="NCBI Taxonomy" id="1208366"/>
    <lineage>
        <taxon>Eukaryota</taxon>
        <taxon>Fungi</taxon>
        <taxon>Dikarya</taxon>
        <taxon>Ascomycota</taxon>
        <taxon>Pezizomycotina</taxon>
        <taxon>Sordariomycetes</taxon>
        <taxon>Hypocreomycetidae</taxon>
        <taxon>Hypocreales</taxon>
        <taxon>Nectriaceae</taxon>
        <taxon>Fusarium</taxon>
        <taxon>Fusarium lateritium species complex</taxon>
    </lineage>
</organism>
<dbReference type="CDD" id="cd00056">
    <property type="entry name" value="ENDO3c"/>
    <property type="match status" value="1"/>
</dbReference>
<dbReference type="EMBL" id="JABEXW010000263">
    <property type="protein sequence ID" value="KAF4966915.1"/>
    <property type="molecule type" value="Genomic_DNA"/>
</dbReference>
<dbReference type="SMART" id="SM00478">
    <property type="entry name" value="ENDO3c"/>
    <property type="match status" value="1"/>
</dbReference>
<sequence length="902" mass="102933">MTSLRRSTRVLARQHHGRITDRGNIDKLPVSTTGRQSIKLREKALSHSVEHSRIPAASDDDNVPSTGDDQLAEKKWKSWSTYATSSPFPDFHHPTRRECEEAYHVLHEMHNDAVETEFQDPNTPETIPHVLDAMIVAVLSQATNWKNAKRAMDSLAQTYGSIFAYDEILSGGIQRLQNTLRCGGLHMRKSMIIMSILEEVQHRHNKWDLDHLFKLSDEEAMKELMSYKYMGSKSAFVVMGWCLKRNNFTVDTHVYRIAGLWGWRPEKASREMTQSHLDALVPAATEWKVDIDWELHDVWPDFTEASMRSKGRCAFCRAFHQIISGCTGTHNIGKLLNAPPQRGTKFRASLYYVVNCEDGGQNVLRALEIKADFDTGECIKIYWPITAASKDRQISSLSLAEPLNHLNPEYLSWMNSKINSCIDHGHLPSQDGFVPERLIKVAGDTLHLVLTTDKADLDFHRPSDAVVATQALSIPYLWVDALCILQDQASDWEYQCTQMEKIYGNAHVTICALVNNCEEGFVERKDKITIPYQFQDISKPPAAFSIYEPSYHRTSLDDIMRSEWIVRGWTFQERGASTRILSFGASNVHFQCSRGQYATSEYQISYDFEMVRRDLLNSSGPHELYLQWNNEVAEEFTVYRFEFTRPSDVLPSLAGLAVLFASKLHDRYLAGLWENDLYRSLNWILRPEGKSSYSRMLDRLTRPVPYIAPSWSWASRNSLISFNIWGETMDASAARLECAILDTVVNPVGTGLFGELLGGHIDISGNVFNGSRRLSFVEADNYPFRHRDTLQLDDQYLLDLDTDCNVEDLFVKSGEKYELDAPVDLLVIGSTIGKHTFWTNRSRSQDESEPEDEQGRIAYGLLIHPAEKPGEFYRIGTFISRRQGQGGLEFFETCERKNVRLV</sequence>
<feature type="region of interest" description="Disordered" evidence="1">
    <location>
        <begin position="45"/>
        <end position="70"/>
    </location>
</feature>
<dbReference type="InterPro" id="IPR011257">
    <property type="entry name" value="DNA_glycosylase"/>
</dbReference>
<comment type="caution">
    <text evidence="3">The sequence shown here is derived from an EMBL/GenBank/DDBJ whole genome shotgun (WGS) entry which is preliminary data.</text>
</comment>
<dbReference type="PANTHER" id="PTHR47203">
    <property type="match status" value="1"/>
</dbReference>
<protein>
    <recommendedName>
        <fullName evidence="2">HhH-GPD domain-containing protein</fullName>
    </recommendedName>
</protein>
<gene>
    <name evidence="3" type="ORF">FSARC_5448</name>
</gene>
<dbReference type="SUPFAM" id="SSF48150">
    <property type="entry name" value="DNA-glycosylase"/>
    <property type="match status" value="1"/>
</dbReference>
<dbReference type="AlphaFoldDB" id="A0A8H4TZC8"/>
<evidence type="ECO:0000313" key="3">
    <source>
        <dbReference type="EMBL" id="KAF4966915.1"/>
    </source>
</evidence>
<dbReference type="InterPro" id="IPR003265">
    <property type="entry name" value="HhH-GPD_domain"/>
</dbReference>
<dbReference type="GO" id="GO:0000702">
    <property type="term" value="F:oxidized base lesion DNA N-glycosylase activity"/>
    <property type="evidence" value="ECO:0007669"/>
    <property type="project" value="UniProtKB-ARBA"/>
</dbReference>
<dbReference type="InterPro" id="IPR023170">
    <property type="entry name" value="HhH_base_excis_C"/>
</dbReference>
<feature type="domain" description="HhH-GPD" evidence="2">
    <location>
        <begin position="139"/>
        <end position="296"/>
    </location>
</feature>
<dbReference type="Gene3D" id="1.10.1670.10">
    <property type="entry name" value="Helix-hairpin-Helix base-excision DNA repair enzymes (C-terminal)"/>
    <property type="match status" value="1"/>
</dbReference>
<dbReference type="OrthoDB" id="2958217at2759"/>
<proteinExistence type="predicted"/>
<dbReference type="Pfam" id="PF00730">
    <property type="entry name" value="HhH-GPD"/>
    <property type="match status" value="1"/>
</dbReference>
<reference evidence="3" key="1">
    <citation type="journal article" date="2020" name="BMC Genomics">
        <title>Correction to: Identification and distribution of gene clusters required for synthesis of sphingolipid metabolism inhibitors in diverse species of the filamentous fungus Fusarium.</title>
        <authorList>
            <person name="Kim H.S."/>
            <person name="Lohmar J.M."/>
            <person name="Busman M."/>
            <person name="Brown D.W."/>
            <person name="Naumann T.A."/>
            <person name="Divon H.H."/>
            <person name="Lysoe E."/>
            <person name="Uhlig S."/>
            <person name="Proctor R.H."/>
        </authorList>
    </citation>
    <scope>NUCLEOTIDE SEQUENCE</scope>
    <source>
        <strain evidence="3">NRRL 20472</strain>
    </source>
</reference>
<keyword evidence="4" id="KW-1185">Reference proteome</keyword>
<dbReference type="PANTHER" id="PTHR47203:SF1">
    <property type="entry name" value="HYPOTHETICAL BASE EXCISION DNA REPAIR PROTEIN (EUROFUNG)"/>
    <property type="match status" value="1"/>
</dbReference>
<dbReference type="GO" id="GO:0006285">
    <property type="term" value="P:base-excision repair, AP site formation"/>
    <property type="evidence" value="ECO:0007669"/>
    <property type="project" value="UniProtKB-ARBA"/>
</dbReference>
<dbReference type="Pfam" id="PF06985">
    <property type="entry name" value="HET"/>
    <property type="match status" value="1"/>
</dbReference>
<reference evidence="3" key="2">
    <citation type="submission" date="2020-05" db="EMBL/GenBank/DDBJ databases">
        <authorList>
            <person name="Kim H.-S."/>
            <person name="Proctor R.H."/>
            <person name="Brown D.W."/>
        </authorList>
    </citation>
    <scope>NUCLEOTIDE SEQUENCE</scope>
    <source>
        <strain evidence="3">NRRL 20472</strain>
    </source>
</reference>
<evidence type="ECO:0000256" key="1">
    <source>
        <dbReference type="SAM" id="MobiDB-lite"/>
    </source>
</evidence>
<name>A0A8H4TZC8_9HYPO</name>
<dbReference type="Proteomes" id="UP000622797">
    <property type="component" value="Unassembled WGS sequence"/>
</dbReference>
<evidence type="ECO:0000313" key="4">
    <source>
        <dbReference type="Proteomes" id="UP000622797"/>
    </source>
</evidence>
<dbReference type="InterPro" id="IPR010730">
    <property type="entry name" value="HET"/>
</dbReference>
<evidence type="ECO:0000259" key="2">
    <source>
        <dbReference type="SMART" id="SM00478"/>
    </source>
</evidence>